<sequence>MDPTSYKSFLQLVRYSPYGKNIDVNNLTSFSVLIFLLFLFLFFLLSLKFLSTKNPKINNLPPSPPQLPIIGNLHQLGSLPHRSVASLAEKYGPLMLLKLGQTPTVVVSSTKLTKEVMESHDTICSNRVQNTAAKFLLYGCHDVVFNSYGEHWRQARKLCVLELLSSKKVESFQHVRDEEVARLVQKIENNYNKDNSLCVINLNELLLSTSNNIVGRCVLGDKFVEENDGYFGQVTRKAMVLLAEFCVGDVFPWLGWIDVLRGFHGQLKACFETLDKLVEKVIEERREKLKIGDDLPSEKDFVGFCSNCNDKTHLDMFVGGTDTTAVSLEWTMTELMRNPTAMKKVQEEIRTIVGKKSKIETKDIQKMEYMKCVIKETLRLHPPGPFLLPRETTGSFNLEGYQIPPKTTVWINAWAIQRDPKIWESPNQFAPERFMEEKKSVDFKGHDFEFISFGSGRRKCALDCHLLLLLLNLYWPIFFIGLIGSFQLGSCWI</sequence>
<feature type="transmembrane region" description="Helical" evidence="4">
    <location>
        <begin position="27"/>
        <end position="47"/>
    </location>
</feature>
<comment type="similarity">
    <text evidence="1">Belongs to the cytochrome P450 family.</text>
</comment>
<keyword evidence="4" id="KW-1133">Transmembrane helix</keyword>
<dbReference type="PRINTS" id="PR00463">
    <property type="entry name" value="EP450I"/>
</dbReference>
<reference evidence="6" key="1">
    <citation type="submission" date="2025-08" db="UniProtKB">
        <authorList>
            <consortium name="RefSeq"/>
        </authorList>
    </citation>
    <scope>IDENTIFICATION</scope>
    <source>
        <tissue evidence="6">Stem</tissue>
    </source>
</reference>
<dbReference type="InterPro" id="IPR001128">
    <property type="entry name" value="Cyt_P450"/>
</dbReference>
<dbReference type="Pfam" id="PF00067">
    <property type="entry name" value="p450"/>
    <property type="match status" value="1"/>
</dbReference>
<evidence type="ECO:0000256" key="3">
    <source>
        <dbReference type="ARBA" id="ARBA00023004"/>
    </source>
</evidence>
<proteinExistence type="inferred from homology"/>
<evidence type="ECO:0000256" key="1">
    <source>
        <dbReference type="ARBA" id="ARBA00010617"/>
    </source>
</evidence>
<feature type="transmembrane region" description="Helical" evidence="4">
    <location>
        <begin position="466"/>
        <end position="488"/>
    </location>
</feature>
<keyword evidence="4" id="KW-0472">Membrane</keyword>
<dbReference type="InterPro" id="IPR002401">
    <property type="entry name" value="Cyt_P450_E_grp-I"/>
</dbReference>
<name>A0ABM3KD78_CUCME</name>
<dbReference type="PANTHER" id="PTHR47955:SF15">
    <property type="entry name" value="CYTOCHROME P450 71A2-LIKE"/>
    <property type="match status" value="1"/>
</dbReference>
<dbReference type="PANTHER" id="PTHR47955">
    <property type="entry name" value="CYTOCHROME P450 FAMILY 71 PROTEIN"/>
    <property type="match status" value="1"/>
</dbReference>
<dbReference type="CDD" id="cd11072">
    <property type="entry name" value="CYP71-like"/>
    <property type="match status" value="1"/>
</dbReference>
<dbReference type="RefSeq" id="XP_050935730.1">
    <property type="nucleotide sequence ID" value="XM_051079773.1"/>
</dbReference>
<evidence type="ECO:0000256" key="2">
    <source>
        <dbReference type="ARBA" id="ARBA00022723"/>
    </source>
</evidence>
<dbReference type="Proteomes" id="UP001652600">
    <property type="component" value="Chromosome 12"/>
</dbReference>
<dbReference type="PRINTS" id="PR00385">
    <property type="entry name" value="P450"/>
</dbReference>
<dbReference type="Gene3D" id="1.10.630.10">
    <property type="entry name" value="Cytochrome P450"/>
    <property type="match status" value="1"/>
</dbReference>
<protein>
    <submittedName>
        <fullName evidence="6">Phenylacetaldehyde oxime monooxygenase CYP71AN24-like</fullName>
    </submittedName>
</protein>
<evidence type="ECO:0000313" key="5">
    <source>
        <dbReference type="Proteomes" id="UP001652600"/>
    </source>
</evidence>
<dbReference type="GeneID" id="127144192"/>
<dbReference type="InterPro" id="IPR036396">
    <property type="entry name" value="Cyt_P450_sf"/>
</dbReference>
<organism evidence="5 6">
    <name type="scientific">Cucumis melo</name>
    <name type="common">Muskmelon</name>
    <dbReference type="NCBI Taxonomy" id="3656"/>
    <lineage>
        <taxon>Eukaryota</taxon>
        <taxon>Viridiplantae</taxon>
        <taxon>Streptophyta</taxon>
        <taxon>Embryophyta</taxon>
        <taxon>Tracheophyta</taxon>
        <taxon>Spermatophyta</taxon>
        <taxon>Magnoliopsida</taxon>
        <taxon>eudicotyledons</taxon>
        <taxon>Gunneridae</taxon>
        <taxon>Pentapetalae</taxon>
        <taxon>rosids</taxon>
        <taxon>fabids</taxon>
        <taxon>Cucurbitales</taxon>
        <taxon>Cucurbitaceae</taxon>
        <taxon>Benincaseae</taxon>
        <taxon>Cucumis</taxon>
    </lineage>
</organism>
<dbReference type="SUPFAM" id="SSF48264">
    <property type="entry name" value="Cytochrome P450"/>
    <property type="match status" value="1"/>
</dbReference>
<keyword evidence="3" id="KW-0408">Iron</keyword>
<evidence type="ECO:0000256" key="4">
    <source>
        <dbReference type="SAM" id="Phobius"/>
    </source>
</evidence>
<accession>A0ABM3KD78</accession>
<evidence type="ECO:0000313" key="6">
    <source>
        <dbReference type="RefSeq" id="XP_050935730.1"/>
    </source>
</evidence>
<gene>
    <name evidence="6" type="primary">LOC127144192</name>
</gene>
<keyword evidence="5" id="KW-1185">Reference proteome</keyword>
<keyword evidence="2" id="KW-0479">Metal-binding</keyword>
<keyword evidence="4" id="KW-0812">Transmembrane</keyword>